<dbReference type="GO" id="GO:0046872">
    <property type="term" value="F:metal ion binding"/>
    <property type="evidence" value="ECO:0007669"/>
    <property type="project" value="UniProtKB-KW"/>
</dbReference>
<evidence type="ECO:0000256" key="4">
    <source>
        <dbReference type="ARBA" id="ARBA00022741"/>
    </source>
</evidence>
<dbReference type="SUPFAM" id="SSF55874">
    <property type="entry name" value="ATPase domain of HSP90 chaperone/DNA topoisomerase II/histidine kinase"/>
    <property type="match status" value="1"/>
</dbReference>
<evidence type="ECO:0000313" key="12">
    <source>
        <dbReference type="EMBL" id="TCT00760.1"/>
    </source>
</evidence>
<feature type="binding site" evidence="10">
    <location>
        <position position="17"/>
    </location>
    <ligand>
        <name>ATP</name>
        <dbReference type="ChEBI" id="CHEBI:30616"/>
    </ligand>
</feature>
<dbReference type="GO" id="GO:0003918">
    <property type="term" value="F:DNA topoisomerase type II (double strand cut, ATP-hydrolyzing) activity"/>
    <property type="evidence" value="ECO:0007669"/>
    <property type="project" value="UniProtKB-UniRule"/>
</dbReference>
<dbReference type="InterPro" id="IPR001241">
    <property type="entry name" value="Topo_IIA"/>
</dbReference>
<dbReference type="Gene3D" id="3.30.565.10">
    <property type="entry name" value="Histidine kinase-like ATPase, C-terminal domain"/>
    <property type="match status" value="1"/>
</dbReference>
<dbReference type="InterPro" id="IPR005737">
    <property type="entry name" value="TopoIV_B_Gneg"/>
</dbReference>
<keyword evidence="6" id="KW-0460">Magnesium</keyword>
<dbReference type="PRINTS" id="PR01098">
    <property type="entry name" value="TOPISMRASE4B"/>
</dbReference>
<evidence type="ECO:0000256" key="1">
    <source>
        <dbReference type="ARBA" id="ARBA00000185"/>
    </source>
</evidence>
<dbReference type="Pfam" id="PF02518">
    <property type="entry name" value="HATPase_c"/>
    <property type="match status" value="1"/>
</dbReference>
<evidence type="ECO:0000256" key="2">
    <source>
        <dbReference type="ARBA" id="ARBA00001946"/>
    </source>
</evidence>
<comment type="caution">
    <text evidence="12">The sequence shown here is derived from an EMBL/GenBank/DDBJ whole genome shotgun (WGS) entry which is preliminary data.</text>
</comment>
<accession>A0A4R3LKC7</accession>
<dbReference type="InterPro" id="IPR020568">
    <property type="entry name" value="Ribosomal_Su5_D2-typ_SF"/>
</dbReference>
<dbReference type="EC" id="5.6.2.2" evidence="10"/>
<dbReference type="InterPro" id="IPR014721">
    <property type="entry name" value="Ribsml_uS5_D2-typ_fold_subgr"/>
</dbReference>
<keyword evidence="13" id="KW-1185">Reference proteome</keyword>
<evidence type="ECO:0000256" key="8">
    <source>
        <dbReference type="ARBA" id="ARBA00023125"/>
    </source>
</evidence>
<evidence type="ECO:0000259" key="11">
    <source>
        <dbReference type="PROSITE" id="PS50880"/>
    </source>
</evidence>
<feature type="binding site" evidence="10">
    <location>
        <position position="81"/>
    </location>
    <ligand>
        <name>ATP</name>
        <dbReference type="ChEBI" id="CHEBI:30616"/>
    </ligand>
</feature>
<dbReference type="Pfam" id="PF00986">
    <property type="entry name" value="DNA_gyraseB_C"/>
    <property type="match status" value="1"/>
</dbReference>
<keyword evidence="7 10" id="KW-0799">Topoisomerase</keyword>
<dbReference type="InterPro" id="IPR013506">
    <property type="entry name" value="Topo_IIA_bsu_dom2"/>
</dbReference>
<dbReference type="GO" id="GO:0005694">
    <property type="term" value="C:chromosome"/>
    <property type="evidence" value="ECO:0007669"/>
    <property type="project" value="InterPro"/>
</dbReference>
<keyword evidence="5 10" id="KW-0067">ATP-binding</keyword>
<protein>
    <recommendedName>
        <fullName evidence="10">DNA topoisomerase 4 subunit B</fullName>
        <ecNumber evidence="10">5.6.2.2</ecNumber>
    </recommendedName>
    <alternativeName>
        <fullName evidence="10">Topoisomerase IV subunit B</fullName>
    </alternativeName>
</protein>
<feature type="binding site" evidence="10">
    <location>
        <position position="54"/>
    </location>
    <ligand>
        <name>ATP</name>
        <dbReference type="ChEBI" id="CHEBI:30616"/>
    </ligand>
</feature>
<evidence type="ECO:0000256" key="3">
    <source>
        <dbReference type="ARBA" id="ARBA00022723"/>
    </source>
</evidence>
<dbReference type="EMBL" id="SMAF01000002">
    <property type="protein sequence ID" value="TCT00760.1"/>
    <property type="molecule type" value="Genomic_DNA"/>
</dbReference>
<dbReference type="InterPro" id="IPR013760">
    <property type="entry name" value="Topo_IIA-like_dom_sf"/>
</dbReference>
<feature type="site" description="Interaction with DNA" evidence="10">
    <location>
        <position position="508"/>
    </location>
</feature>
<dbReference type="SMART" id="SM00433">
    <property type="entry name" value="TOP2c"/>
    <property type="match status" value="1"/>
</dbReference>
<dbReference type="SUPFAM" id="SSF56719">
    <property type="entry name" value="Type II DNA topoisomerase"/>
    <property type="match status" value="1"/>
</dbReference>
<sequence length="641" mass="70666">MLRTRLTRIRLQPMSRYDAADIEVLSGLEPVQRRPGMYTDTARPNHLAQEVIDNSVDEALAGHARTIEVTIFRDGACEVADDGRGMPVDVHPEEGIPGVELILTRLHAGGKFNNRNYRFSGGLHGVGVSVVNALSQKLEVFVKRGGQEYHMAFADGERTSELAVVGTVGRKNTGTRVRFWPDPKYFDSPRISLRALRHVLRAKAVLCPGLTVRLHDEASGERDEWCYADGLRDYLRGLLVDQVVLPADLFLGSVERETDACEWALAWLPEGELVQESYVNLIPTAQGGTHVNGLRTGLTEALREFCDFRNLLPRGVKLAPEDVWDRLCFILSVKIADPQFSGQTKERLSSRTAAALVENTVHDAFSLWLNQHVAEGEAIAQLAIERATARLKTEKQVVRKKVTQGPALPGKLADCSSQDLSRTELFLVEGDSAGGSAKQARDKDFQAILPLRGKILNTWEVESGSVLASTEVHDLAVAIGVDPGKPDLTGLRYGKVIILADADSDGLHIATLLSALFLRHFPALVEAGHVFVAMPPLFRVDVGKQVFYALDEGEKNELLARVEREKMRGQVSVTRFKGLGEMNPSQLRESALHPDTRRLLRLDVDDPVATKALVDMLLSKKRAGDRKSWLESKGNLAALDI</sequence>
<dbReference type="GO" id="GO:0005524">
    <property type="term" value="F:ATP binding"/>
    <property type="evidence" value="ECO:0007669"/>
    <property type="project" value="UniProtKB-UniRule"/>
</dbReference>
<comment type="subunit">
    <text evidence="10">Heterotetramer composed of ParC and ParE.</text>
</comment>
<dbReference type="InterPro" id="IPR003594">
    <property type="entry name" value="HATPase_dom"/>
</dbReference>
<name>A0A4R3LKC7_9GAMM</name>
<gene>
    <name evidence="10" type="primary">parE</name>
    <name evidence="12" type="ORF">EDC25_102125</name>
</gene>
<dbReference type="SMART" id="SM00387">
    <property type="entry name" value="HATPase_c"/>
    <property type="match status" value="1"/>
</dbReference>
<dbReference type="InterPro" id="IPR002288">
    <property type="entry name" value="DNA_gyrase_B_C"/>
</dbReference>
<evidence type="ECO:0000256" key="6">
    <source>
        <dbReference type="ARBA" id="ARBA00022842"/>
    </source>
</evidence>
<dbReference type="FunFam" id="3.30.565.10:FF:000002">
    <property type="entry name" value="DNA gyrase subunit B"/>
    <property type="match status" value="1"/>
</dbReference>
<keyword evidence="8 10" id="KW-0238">DNA-binding</keyword>
<evidence type="ECO:0000256" key="7">
    <source>
        <dbReference type="ARBA" id="ARBA00023029"/>
    </source>
</evidence>
<reference evidence="12 13" key="1">
    <citation type="submission" date="2019-03" db="EMBL/GenBank/DDBJ databases">
        <title>Genomic Encyclopedia of Type Strains, Phase IV (KMG-IV): sequencing the most valuable type-strain genomes for metagenomic binning, comparative biology and taxonomic classification.</title>
        <authorList>
            <person name="Goeker M."/>
        </authorList>
    </citation>
    <scope>NUCLEOTIDE SEQUENCE [LARGE SCALE GENOMIC DNA]</scope>
    <source>
        <strain evidence="12 13">DSM 21944</strain>
    </source>
</reference>
<proteinExistence type="inferred from homology"/>
<dbReference type="PROSITE" id="PS50880">
    <property type="entry name" value="TOPRIM"/>
    <property type="match status" value="1"/>
</dbReference>
<dbReference type="CDD" id="cd16928">
    <property type="entry name" value="HATPase_GyrB-like"/>
    <property type="match status" value="1"/>
</dbReference>
<dbReference type="InterPro" id="IPR018522">
    <property type="entry name" value="TopoIIA_CS"/>
</dbReference>
<dbReference type="PANTHER" id="PTHR45866">
    <property type="entry name" value="DNA GYRASE/TOPOISOMERASE SUBUNIT B"/>
    <property type="match status" value="1"/>
</dbReference>
<organism evidence="12 13">
    <name type="scientific">Pseudofulvimonas gallinarii</name>
    <dbReference type="NCBI Taxonomy" id="634155"/>
    <lineage>
        <taxon>Bacteria</taxon>
        <taxon>Pseudomonadati</taxon>
        <taxon>Pseudomonadota</taxon>
        <taxon>Gammaproteobacteria</taxon>
        <taxon>Lysobacterales</taxon>
        <taxon>Rhodanobacteraceae</taxon>
        <taxon>Pseudofulvimonas</taxon>
    </lineage>
</organism>
<dbReference type="FunFam" id="3.40.50.670:FF:000003">
    <property type="entry name" value="DNA topoisomerase 4 subunit B"/>
    <property type="match status" value="1"/>
</dbReference>
<dbReference type="NCBIfam" id="TIGR01055">
    <property type="entry name" value="parE_Gneg"/>
    <property type="match status" value="1"/>
</dbReference>
<dbReference type="PANTHER" id="PTHR45866:SF4">
    <property type="entry name" value="DNA TOPOISOMERASE 4 SUBUNIT B"/>
    <property type="match status" value="1"/>
</dbReference>
<feature type="domain" description="Toprim" evidence="11">
    <location>
        <begin position="423"/>
        <end position="536"/>
    </location>
</feature>
<dbReference type="AlphaFoldDB" id="A0A4R3LKC7"/>
<dbReference type="Gene3D" id="3.30.230.10">
    <property type="match status" value="1"/>
</dbReference>
<dbReference type="InterPro" id="IPR006171">
    <property type="entry name" value="TOPRIM_dom"/>
</dbReference>
<dbReference type="PROSITE" id="PS00177">
    <property type="entry name" value="TOPOISOMERASE_II"/>
    <property type="match status" value="1"/>
</dbReference>
<dbReference type="GO" id="GO:0006265">
    <property type="term" value="P:DNA topological change"/>
    <property type="evidence" value="ECO:0007669"/>
    <property type="project" value="UniProtKB-UniRule"/>
</dbReference>
<feature type="site" description="Interaction with DNA" evidence="10">
    <location>
        <position position="626"/>
    </location>
</feature>
<feature type="binding site" evidence="10">
    <location>
        <position position="345"/>
    </location>
    <ligand>
        <name>ATP</name>
        <dbReference type="ChEBI" id="CHEBI:30616"/>
    </ligand>
</feature>
<evidence type="ECO:0000256" key="9">
    <source>
        <dbReference type="ARBA" id="ARBA00023235"/>
    </source>
</evidence>
<dbReference type="HAMAP" id="MF_00938">
    <property type="entry name" value="ParE_type1"/>
    <property type="match status" value="1"/>
</dbReference>
<keyword evidence="9 10" id="KW-0413">Isomerase</keyword>
<comment type="cofactor">
    <cofactor evidence="2">
        <name>Mg(2+)</name>
        <dbReference type="ChEBI" id="CHEBI:18420"/>
    </cofactor>
</comment>
<comment type="similarity">
    <text evidence="10">Belongs to the type II topoisomerase family. ParE type 1 subfamily.</text>
</comment>
<evidence type="ECO:0000313" key="13">
    <source>
        <dbReference type="Proteomes" id="UP000294599"/>
    </source>
</evidence>
<dbReference type="PRINTS" id="PR00418">
    <property type="entry name" value="TPI2FAMILY"/>
</dbReference>
<dbReference type="InterPro" id="IPR013759">
    <property type="entry name" value="Topo_IIA_B_C"/>
</dbReference>
<evidence type="ECO:0000256" key="5">
    <source>
        <dbReference type="ARBA" id="ARBA00022840"/>
    </source>
</evidence>
<keyword evidence="4 10" id="KW-0547">Nucleotide-binding</keyword>
<dbReference type="Gene3D" id="3.40.50.670">
    <property type="match status" value="1"/>
</dbReference>
<feature type="site" description="Interaction with DNA" evidence="10">
    <location>
        <position position="457"/>
    </location>
</feature>
<dbReference type="Pfam" id="PF01751">
    <property type="entry name" value="Toprim"/>
    <property type="match status" value="1"/>
</dbReference>
<dbReference type="Proteomes" id="UP000294599">
    <property type="component" value="Unassembled WGS sequence"/>
</dbReference>
<comment type="catalytic activity">
    <reaction evidence="1 10">
        <text>ATP-dependent breakage, passage and rejoining of double-stranded DNA.</text>
        <dbReference type="EC" id="5.6.2.2"/>
    </reaction>
</comment>
<feature type="binding site" evidence="10">
    <location>
        <begin position="122"/>
        <end position="128"/>
    </location>
    <ligand>
        <name>ATP</name>
        <dbReference type="ChEBI" id="CHEBI:30616"/>
    </ligand>
</feature>
<dbReference type="InterPro" id="IPR036890">
    <property type="entry name" value="HATPase_C_sf"/>
</dbReference>
<dbReference type="CDD" id="cd00822">
    <property type="entry name" value="TopoII_Trans_DNA_gyrase"/>
    <property type="match status" value="1"/>
</dbReference>
<comment type="function">
    <text evidence="10">Topoisomerase IV is essential for chromosome segregation. It relaxes supercoiled DNA. Performs the decatenation events required during the replication of a circular DNA molecule.</text>
</comment>
<dbReference type="GO" id="GO:0007059">
    <property type="term" value="P:chromosome segregation"/>
    <property type="evidence" value="ECO:0007669"/>
    <property type="project" value="UniProtKB-UniRule"/>
</dbReference>
<evidence type="ECO:0000256" key="10">
    <source>
        <dbReference type="HAMAP-Rule" id="MF_00938"/>
    </source>
</evidence>
<dbReference type="Pfam" id="PF00204">
    <property type="entry name" value="DNA_gyraseB"/>
    <property type="match status" value="1"/>
</dbReference>
<dbReference type="SUPFAM" id="SSF54211">
    <property type="entry name" value="Ribosomal protein S5 domain 2-like"/>
    <property type="match status" value="1"/>
</dbReference>
<dbReference type="GO" id="GO:0003677">
    <property type="term" value="F:DNA binding"/>
    <property type="evidence" value="ECO:0007669"/>
    <property type="project" value="UniProtKB-UniRule"/>
</dbReference>
<keyword evidence="3" id="KW-0479">Metal-binding</keyword>